<reference evidence="14 15" key="2">
    <citation type="submission" date="2019-08" db="EMBL/GenBank/DDBJ databases">
        <authorList>
            <person name="Henke P."/>
        </authorList>
    </citation>
    <scope>NUCLEOTIDE SEQUENCE [LARGE SCALE GENOMIC DNA]</scope>
    <source>
        <strain evidence="14">Phe10_nw2017</strain>
    </source>
</reference>
<gene>
    <name evidence="9 14" type="primary">argS</name>
    <name evidence="14" type="ORF">E3A20_06810</name>
</gene>
<evidence type="ECO:0000256" key="2">
    <source>
        <dbReference type="ARBA" id="ARBA00022490"/>
    </source>
</evidence>
<dbReference type="PANTHER" id="PTHR11956">
    <property type="entry name" value="ARGINYL-TRNA SYNTHETASE"/>
    <property type="match status" value="1"/>
</dbReference>
<dbReference type="InterPro" id="IPR001412">
    <property type="entry name" value="aa-tRNA-synth_I_CS"/>
</dbReference>
<evidence type="ECO:0000256" key="1">
    <source>
        <dbReference type="ARBA" id="ARBA00005594"/>
    </source>
</evidence>
<dbReference type="SMART" id="SM01016">
    <property type="entry name" value="Arg_tRNA_synt_N"/>
    <property type="match status" value="1"/>
</dbReference>
<evidence type="ECO:0000256" key="11">
    <source>
        <dbReference type="SAM" id="Coils"/>
    </source>
</evidence>
<dbReference type="InterPro" id="IPR014729">
    <property type="entry name" value="Rossmann-like_a/b/a_fold"/>
</dbReference>
<comment type="subunit">
    <text evidence="9">Monomer.</text>
</comment>
<evidence type="ECO:0000313" key="15">
    <source>
        <dbReference type="Proteomes" id="UP000321083"/>
    </source>
</evidence>
<keyword evidence="5 9" id="KW-0067">ATP-binding</keyword>
<evidence type="ECO:0000256" key="3">
    <source>
        <dbReference type="ARBA" id="ARBA00022598"/>
    </source>
</evidence>
<evidence type="ECO:0000256" key="8">
    <source>
        <dbReference type="ARBA" id="ARBA00049339"/>
    </source>
</evidence>
<evidence type="ECO:0000256" key="10">
    <source>
        <dbReference type="RuleBase" id="RU363038"/>
    </source>
</evidence>
<keyword evidence="15" id="KW-1185">Reference proteome</keyword>
<evidence type="ECO:0000256" key="5">
    <source>
        <dbReference type="ARBA" id="ARBA00022840"/>
    </source>
</evidence>
<feature type="domain" description="Arginyl tRNA synthetase N-terminal" evidence="13">
    <location>
        <begin position="5"/>
        <end position="88"/>
    </location>
</feature>
<name>A0A5C6MBP6_9PLAN</name>
<dbReference type="EC" id="6.1.1.19" evidence="9"/>
<dbReference type="SUPFAM" id="SSF47323">
    <property type="entry name" value="Anticodon-binding domain of a subclass of class I aminoacyl-tRNA synthetases"/>
    <property type="match status" value="1"/>
</dbReference>
<dbReference type="InterPro" id="IPR035684">
    <property type="entry name" value="ArgRS_core"/>
</dbReference>
<dbReference type="AlphaFoldDB" id="A0A5C6MBP6"/>
<comment type="subcellular location">
    <subcellularLocation>
        <location evidence="9">Cytoplasm</location>
    </subcellularLocation>
</comment>
<evidence type="ECO:0000256" key="6">
    <source>
        <dbReference type="ARBA" id="ARBA00022917"/>
    </source>
</evidence>
<comment type="similarity">
    <text evidence="1 9 10">Belongs to the class-I aminoacyl-tRNA synthetase family.</text>
</comment>
<dbReference type="NCBIfam" id="TIGR00456">
    <property type="entry name" value="argS"/>
    <property type="match status" value="1"/>
</dbReference>
<dbReference type="Pfam" id="PF00750">
    <property type="entry name" value="tRNA-synt_1d"/>
    <property type="match status" value="2"/>
</dbReference>
<keyword evidence="7 9" id="KW-0030">Aminoacyl-tRNA synthetase</keyword>
<dbReference type="GO" id="GO:0005737">
    <property type="term" value="C:cytoplasm"/>
    <property type="evidence" value="ECO:0007669"/>
    <property type="project" value="UniProtKB-SubCell"/>
</dbReference>
<dbReference type="GO" id="GO:0005524">
    <property type="term" value="F:ATP binding"/>
    <property type="evidence" value="ECO:0007669"/>
    <property type="project" value="UniProtKB-UniRule"/>
</dbReference>
<dbReference type="EMBL" id="SRHE01000092">
    <property type="protein sequence ID" value="TWW10394.1"/>
    <property type="molecule type" value="Genomic_DNA"/>
</dbReference>
<dbReference type="Pfam" id="PF03485">
    <property type="entry name" value="Arg_tRNA_synt_N"/>
    <property type="match status" value="1"/>
</dbReference>
<accession>A0A5C6MBP6</accession>
<dbReference type="InterPro" id="IPR008909">
    <property type="entry name" value="DALR_anticod-bd"/>
</dbReference>
<dbReference type="GO" id="GO:0006420">
    <property type="term" value="P:arginyl-tRNA aminoacylation"/>
    <property type="evidence" value="ECO:0007669"/>
    <property type="project" value="UniProtKB-UniRule"/>
</dbReference>
<dbReference type="Gene3D" id="3.30.1360.70">
    <property type="entry name" value="Arginyl tRNA synthetase N-terminal domain"/>
    <property type="match status" value="1"/>
</dbReference>
<dbReference type="InterPro" id="IPR001278">
    <property type="entry name" value="Arg-tRNA-ligase"/>
</dbReference>
<keyword evidence="11" id="KW-0175">Coiled coil</keyword>
<reference evidence="14 15" key="1">
    <citation type="submission" date="2019-08" db="EMBL/GenBank/DDBJ databases">
        <title>100 year-old enigma solved: identification of Planctomyces bekefii, the type genus and species of the phylum Planctomycetes.</title>
        <authorList>
            <person name="Svetlana D.N."/>
            <person name="Overmann J."/>
        </authorList>
    </citation>
    <scope>NUCLEOTIDE SEQUENCE [LARGE SCALE GENOMIC DNA]</scope>
    <source>
        <strain evidence="14">Phe10_nw2017</strain>
    </source>
</reference>
<protein>
    <recommendedName>
        <fullName evidence="9">Arginine--tRNA ligase</fullName>
        <ecNumber evidence="9">6.1.1.19</ecNumber>
    </recommendedName>
    <alternativeName>
        <fullName evidence="9">Arginyl-tRNA synthetase</fullName>
        <shortName evidence="9">ArgRS</shortName>
    </alternativeName>
</protein>
<dbReference type="HAMAP" id="MF_00123">
    <property type="entry name" value="Arg_tRNA_synth"/>
    <property type="match status" value="1"/>
</dbReference>
<evidence type="ECO:0000256" key="4">
    <source>
        <dbReference type="ARBA" id="ARBA00022741"/>
    </source>
</evidence>
<dbReference type="Gene3D" id="1.10.730.10">
    <property type="entry name" value="Isoleucyl-tRNA Synthetase, Domain 1"/>
    <property type="match status" value="1"/>
</dbReference>
<dbReference type="SUPFAM" id="SSF55190">
    <property type="entry name" value="Arginyl-tRNA synthetase (ArgRS), N-terminal 'additional' domain"/>
    <property type="match status" value="1"/>
</dbReference>
<dbReference type="Proteomes" id="UP000321083">
    <property type="component" value="Unassembled WGS sequence"/>
</dbReference>
<evidence type="ECO:0000256" key="9">
    <source>
        <dbReference type="HAMAP-Rule" id="MF_00123"/>
    </source>
</evidence>
<evidence type="ECO:0000256" key="7">
    <source>
        <dbReference type="ARBA" id="ARBA00023146"/>
    </source>
</evidence>
<feature type="domain" description="DALR anticodon binding" evidence="12">
    <location>
        <begin position="531"/>
        <end position="650"/>
    </location>
</feature>
<evidence type="ECO:0000259" key="12">
    <source>
        <dbReference type="SMART" id="SM00836"/>
    </source>
</evidence>
<evidence type="ECO:0000313" key="14">
    <source>
        <dbReference type="EMBL" id="TWW10394.1"/>
    </source>
</evidence>
<dbReference type="SUPFAM" id="SSF52374">
    <property type="entry name" value="Nucleotidylyl transferase"/>
    <property type="match status" value="1"/>
</dbReference>
<keyword evidence="2 9" id="KW-0963">Cytoplasm</keyword>
<dbReference type="SMART" id="SM00836">
    <property type="entry name" value="DALR_1"/>
    <property type="match status" value="1"/>
</dbReference>
<dbReference type="Pfam" id="PF05746">
    <property type="entry name" value="DALR_1"/>
    <property type="match status" value="1"/>
</dbReference>
<dbReference type="PROSITE" id="PS00178">
    <property type="entry name" value="AA_TRNA_LIGASE_I"/>
    <property type="match status" value="1"/>
</dbReference>
<dbReference type="GO" id="GO:0004814">
    <property type="term" value="F:arginine-tRNA ligase activity"/>
    <property type="evidence" value="ECO:0007669"/>
    <property type="project" value="UniProtKB-UniRule"/>
</dbReference>
<dbReference type="InterPro" id="IPR005148">
    <property type="entry name" value="Arg-tRNA-synth_N"/>
</dbReference>
<dbReference type="PRINTS" id="PR01038">
    <property type="entry name" value="TRNASYNTHARG"/>
</dbReference>
<dbReference type="InterPro" id="IPR036695">
    <property type="entry name" value="Arg-tRNA-synth_N_sf"/>
</dbReference>
<proteinExistence type="inferred from homology"/>
<sequence length="650" mass="72340">MNLLTQIKQRFAPALAGLASDVPALLDMIRPAQDAKFGDFQANFAMPLAKQLGRSPRDVAAEVLTKLQIDDLCESPEIAGPGFINLRLRTEVLAERLSRIAFDDRLGVPATEAPRNVVVDFSSPNVAKPMHVGHLRSTVIGDSIVKTLRFAGHRVTSDNHIGDWGTQFGMIIYGYRHFRDESSWRASAVGELARLYKLVNQLSDYHAAKALLPALEKNLLESRQKLQEIQQQPQDDRTKKLVSGMKKALAAAEVELQSAQDKLAKVEGSPALLAAAAAHPEIARRAREETAKLHAGDPENTALWTQFMPVCLAALQQIYSRLNIHFDLTLGESHFNPLLAGVVDSLQQQGLATVSEGAMCVFLEGNAAPFIVRKTDGAYTYATTDLATIQYRRDTLQADEVLYVVDSRQSEHFQQLFATARRWGCEQMSLRHVSFGTVMGSDGRPYKTRAGDTVGLESLLDEAILRARRIVDENDDRREQPLLTAEERSRVAEIVGLGAVKYADLHHSRDSDYVFDYDKMLATTGDTATYMQYAYARVCGIFRRMQISRQSLQGQPVAIELATPEERRLALQLLMFGYALDSVLSDYRPHLLTQWLFETANAFSQFFDRCSVQNAETESLQRSRLVLCDLMARAIRTGLGLLGIDVAEVL</sequence>
<feature type="short sequence motif" description="'HIGH' region" evidence="9">
    <location>
        <begin position="124"/>
        <end position="134"/>
    </location>
</feature>
<organism evidence="14 15">
    <name type="scientific">Planctomyces bekefii</name>
    <dbReference type="NCBI Taxonomy" id="1653850"/>
    <lineage>
        <taxon>Bacteria</taxon>
        <taxon>Pseudomonadati</taxon>
        <taxon>Planctomycetota</taxon>
        <taxon>Planctomycetia</taxon>
        <taxon>Planctomycetales</taxon>
        <taxon>Planctomycetaceae</taxon>
        <taxon>Planctomyces</taxon>
    </lineage>
</organism>
<dbReference type="InterPro" id="IPR009080">
    <property type="entry name" value="tRNAsynth_Ia_anticodon-bd"/>
</dbReference>
<comment type="caution">
    <text evidence="14">The sequence shown here is derived from an EMBL/GenBank/DDBJ whole genome shotgun (WGS) entry which is preliminary data.</text>
</comment>
<evidence type="ECO:0000259" key="13">
    <source>
        <dbReference type="SMART" id="SM01016"/>
    </source>
</evidence>
<dbReference type="PANTHER" id="PTHR11956:SF5">
    <property type="entry name" value="ARGININE--TRNA LIGASE, CYTOPLASMIC"/>
    <property type="match status" value="1"/>
</dbReference>
<feature type="coiled-coil region" evidence="11">
    <location>
        <begin position="212"/>
        <end position="269"/>
    </location>
</feature>
<dbReference type="Gene3D" id="3.40.50.620">
    <property type="entry name" value="HUPs"/>
    <property type="match status" value="1"/>
</dbReference>
<keyword evidence="4 9" id="KW-0547">Nucleotide-binding</keyword>
<keyword evidence="6 9" id="KW-0648">Protein biosynthesis</keyword>
<keyword evidence="3 9" id="KW-0436">Ligase</keyword>
<comment type="catalytic activity">
    <reaction evidence="8 9">
        <text>tRNA(Arg) + L-arginine + ATP = L-arginyl-tRNA(Arg) + AMP + diphosphate</text>
        <dbReference type="Rhea" id="RHEA:20301"/>
        <dbReference type="Rhea" id="RHEA-COMP:9658"/>
        <dbReference type="Rhea" id="RHEA-COMP:9673"/>
        <dbReference type="ChEBI" id="CHEBI:30616"/>
        <dbReference type="ChEBI" id="CHEBI:32682"/>
        <dbReference type="ChEBI" id="CHEBI:33019"/>
        <dbReference type="ChEBI" id="CHEBI:78442"/>
        <dbReference type="ChEBI" id="CHEBI:78513"/>
        <dbReference type="ChEBI" id="CHEBI:456215"/>
        <dbReference type="EC" id="6.1.1.19"/>
    </reaction>
</comment>